<accession>A0A1G6S0F7</accession>
<dbReference type="RefSeq" id="WP_090568210.1">
    <property type="nucleotide sequence ID" value="NZ_FMXZ01000015.1"/>
</dbReference>
<dbReference type="AlphaFoldDB" id="A0A1G6S0F7"/>
<keyword evidence="3" id="KW-1185">Reference proteome</keyword>
<gene>
    <name evidence="2" type="ORF">SAMN04487779_1004221</name>
</gene>
<feature type="compositionally biased region" description="Basic residues" evidence="1">
    <location>
        <begin position="76"/>
        <end position="86"/>
    </location>
</feature>
<feature type="region of interest" description="Disordered" evidence="1">
    <location>
        <begin position="1"/>
        <end position="86"/>
    </location>
</feature>
<evidence type="ECO:0000313" key="3">
    <source>
        <dbReference type="Proteomes" id="UP000198925"/>
    </source>
</evidence>
<evidence type="ECO:0000256" key="1">
    <source>
        <dbReference type="SAM" id="MobiDB-lite"/>
    </source>
</evidence>
<dbReference type="Proteomes" id="UP000198925">
    <property type="component" value="Unassembled WGS sequence"/>
</dbReference>
<evidence type="ECO:0000313" key="2">
    <source>
        <dbReference type="EMBL" id="SDD10402.1"/>
    </source>
</evidence>
<protein>
    <submittedName>
        <fullName evidence="2">Uncharacterized protein</fullName>
    </submittedName>
</protein>
<reference evidence="2 3" key="1">
    <citation type="submission" date="2016-10" db="EMBL/GenBank/DDBJ databases">
        <authorList>
            <person name="de Groot N.N."/>
        </authorList>
    </citation>
    <scope>NUCLEOTIDE SEQUENCE [LARGE SCALE GENOMIC DNA]</scope>
    <source>
        <strain evidence="2 3">CPCC 100156</strain>
    </source>
</reference>
<feature type="compositionally biased region" description="Basic and acidic residues" evidence="1">
    <location>
        <begin position="63"/>
        <end position="75"/>
    </location>
</feature>
<name>A0A1G6S0F7_9PROT</name>
<dbReference type="EMBL" id="FMZX01000004">
    <property type="protein sequence ID" value="SDD10402.1"/>
    <property type="molecule type" value="Genomic_DNA"/>
</dbReference>
<organism evidence="2 3">
    <name type="scientific">Belnapia rosea</name>
    <dbReference type="NCBI Taxonomy" id="938405"/>
    <lineage>
        <taxon>Bacteria</taxon>
        <taxon>Pseudomonadati</taxon>
        <taxon>Pseudomonadota</taxon>
        <taxon>Alphaproteobacteria</taxon>
        <taxon>Acetobacterales</taxon>
        <taxon>Roseomonadaceae</taxon>
        <taxon>Belnapia</taxon>
    </lineage>
</organism>
<dbReference type="STRING" id="938405.SAMN02927895_04308"/>
<dbReference type="OrthoDB" id="7205490at2"/>
<proteinExistence type="predicted"/>
<sequence length="86" mass="8995">MSKPHSRTTEKNNDHTGGGPGSSHQGGSHGHATRSQDKSNSDTTPEPGAPTNTDRSHVSGGGGERDVAHTHDHVYKSSKHSSSKDD</sequence>